<dbReference type="SUPFAM" id="SSF53448">
    <property type="entry name" value="Nucleotide-diphospho-sugar transferases"/>
    <property type="match status" value="1"/>
</dbReference>
<evidence type="ECO:0000256" key="1">
    <source>
        <dbReference type="ARBA" id="ARBA00022679"/>
    </source>
</evidence>
<dbReference type="Gene3D" id="3.90.550.10">
    <property type="entry name" value="Spore Coat Polysaccharide Biosynthesis Protein SpsA, Chain A"/>
    <property type="match status" value="1"/>
</dbReference>
<dbReference type="NCBIfam" id="TIGR00466">
    <property type="entry name" value="kdsB"/>
    <property type="match status" value="1"/>
</dbReference>
<dbReference type="CDD" id="cd02517">
    <property type="entry name" value="CMP-KDO-Synthetase"/>
    <property type="match status" value="1"/>
</dbReference>
<keyword evidence="1 4" id="KW-0808">Transferase</keyword>
<dbReference type="RefSeq" id="WP_255890696.1">
    <property type="nucleotide sequence ID" value="NZ_JAFMZM010000003.1"/>
</dbReference>
<dbReference type="EC" id="2.7.7.38" evidence="4"/>
<evidence type="ECO:0000256" key="3">
    <source>
        <dbReference type="ARBA" id="ARBA00022985"/>
    </source>
</evidence>
<protein>
    <recommendedName>
        <fullName evidence="4">3-deoxy-manno-octulosonate cytidylyltransferase</fullName>
        <ecNumber evidence="4">2.7.7.38</ecNumber>
    </recommendedName>
    <alternativeName>
        <fullName evidence="4">CMP-2-keto-3-deoxyoctulosonic acid synthase</fullName>
        <shortName evidence="4">CKS</shortName>
        <shortName evidence="4">CMP-KDO synthase</shortName>
    </alternativeName>
</protein>
<accession>A0ABW2N1U5</accession>
<evidence type="ECO:0000256" key="4">
    <source>
        <dbReference type="HAMAP-Rule" id="MF_00057"/>
    </source>
</evidence>
<reference evidence="6" key="1">
    <citation type="journal article" date="2019" name="Int. J. Syst. Evol. Microbiol.">
        <title>The Global Catalogue of Microorganisms (GCM) 10K type strain sequencing project: providing services to taxonomists for standard genome sequencing and annotation.</title>
        <authorList>
            <consortium name="The Broad Institute Genomics Platform"/>
            <consortium name="The Broad Institute Genome Sequencing Center for Infectious Disease"/>
            <person name="Wu L."/>
            <person name="Ma J."/>
        </authorList>
    </citation>
    <scope>NUCLEOTIDE SEQUENCE [LARGE SCALE GENOMIC DNA]</scope>
    <source>
        <strain evidence="6">FCH27</strain>
    </source>
</reference>
<comment type="subcellular location">
    <subcellularLocation>
        <location evidence="4">Cytoplasm</location>
    </subcellularLocation>
</comment>
<dbReference type="InterPro" id="IPR003329">
    <property type="entry name" value="Cytidylyl_trans"/>
</dbReference>
<dbReference type="Pfam" id="PF02348">
    <property type="entry name" value="CTP_transf_3"/>
    <property type="match status" value="1"/>
</dbReference>
<dbReference type="HAMAP" id="MF_00057">
    <property type="entry name" value="KdsB"/>
    <property type="match status" value="1"/>
</dbReference>
<dbReference type="GO" id="GO:0008690">
    <property type="term" value="F:3-deoxy-manno-octulosonate cytidylyltransferase activity"/>
    <property type="evidence" value="ECO:0007669"/>
    <property type="project" value="UniProtKB-EC"/>
</dbReference>
<comment type="function">
    <text evidence="4">Activates KDO (a required 8-carbon sugar) for incorporation into bacterial lipopolysaccharide in Gram-negative bacteria.</text>
</comment>
<keyword evidence="3 4" id="KW-0448">Lipopolysaccharide biosynthesis</keyword>
<dbReference type="InterPro" id="IPR029044">
    <property type="entry name" value="Nucleotide-diphossugar_trans"/>
</dbReference>
<comment type="similarity">
    <text evidence="4">Belongs to the KdsB family.</text>
</comment>
<proteinExistence type="inferred from homology"/>
<keyword evidence="6" id="KW-1185">Reference proteome</keyword>
<comment type="pathway">
    <text evidence="4">Nucleotide-sugar biosynthesis; CMP-3-deoxy-D-manno-octulosonate biosynthesis; CMP-3-deoxy-D-manno-octulosonate from 3-deoxy-D-manno-octulosonate and CTP: step 1/1.</text>
</comment>
<evidence type="ECO:0000313" key="5">
    <source>
        <dbReference type="EMBL" id="MFC7360042.1"/>
    </source>
</evidence>
<evidence type="ECO:0000313" key="6">
    <source>
        <dbReference type="Proteomes" id="UP001596524"/>
    </source>
</evidence>
<evidence type="ECO:0000256" key="2">
    <source>
        <dbReference type="ARBA" id="ARBA00022695"/>
    </source>
</evidence>
<dbReference type="NCBIfam" id="NF003950">
    <property type="entry name" value="PRK05450.1-3"/>
    <property type="match status" value="1"/>
</dbReference>
<dbReference type="InterPro" id="IPR004528">
    <property type="entry name" value="KdsB"/>
</dbReference>
<dbReference type="PANTHER" id="PTHR42866">
    <property type="entry name" value="3-DEOXY-MANNO-OCTULOSONATE CYTIDYLYLTRANSFERASE"/>
    <property type="match status" value="1"/>
</dbReference>
<name>A0ABW2N1U5_9ACTN</name>
<dbReference type="EMBL" id="JBHTCH010000005">
    <property type="protein sequence ID" value="MFC7360042.1"/>
    <property type="molecule type" value="Genomic_DNA"/>
</dbReference>
<keyword evidence="2 4" id="KW-0548">Nucleotidyltransferase</keyword>
<gene>
    <name evidence="4 5" type="primary">kdsB</name>
    <name evidence="5" type="ORF">ACFQO6_07140</name>
</gene>
<comment type="caution">
    <text evidence="5">The sequence shown here is derived from an EMBL/GenBank/DDBJ whole genome shotgun (WGS) entry which is preliminary data.</text>
</comment>
<dbReference type="Proteomes" id="UP001596524">
    <property type="component" value="Unassembled WGS sequence"/>
</dbReference>
<dbReference type="PANTHER" id="PTHR42866:SF2">
    <property type="entry name" value="3-DEOXY-MANNO-OCTULOSONATE CYTIDYLYLTRANSFERASE, MITOCHONDRIAL"/>
    <property type="match status" value="1"/>
</dbReference>
<sequence>MAGAVRALAVIPARMASTRLPGKPLLLIEGRTIVQWVHDATASSGVFDRVVVATDDERIAEAVDAFGGESLMTSSDVTTGSERVAEAAAAIGDRFDVVANVQGDQPFVSAGDLRALIAPFTADPQPEMTTLAAPLDASLADDPSAVKVVTDLQGRALYFSRSRIPAQHPGSPELVPLRHHLGLYAFRWDFLPVFATLPPTPLEQMEQLEQLRALEHGYAVHVGAAEKSTIEVNTADDYERAVAASRRSFP</sequence>
<keyword evidence="4" id="KW-0963">Cytoplasm</keyword>
<organism evidence="5 6">
    <name type="scientific">Nocardioides astragali</name>
    <dbReference type="NCBI Taxonomy" id="1776736"/>
    <lineage>
        <taxon>Bacteria</taxon>
        <taxon>Bacillati</taxon>
        <taxon>Actinomycetota</taxon>
        <taxon>Actinomycetes</taxon>
        <taxon>Propionibacteriales</taxon>
        <taxon>Nocardioidaceae</taxon>
        <taxon>Nocardioides</taxon>
    </lineage>
</organism>
<comment type="catalytic activity">
    <reaction evidence="4">
        <text>3-deoxy-alpha-D-manno-oct-2-ulosonate + CTP = CMP-3-deoxy-beta-D-manno-octulosonate + diphosphate</text>
        <dbReference type="Rhea" id="RHEA:23448"/>
        <dbReference type="ChEBI" id="CHEBI:33019"/>
        <dbReference type="ChEBI" id="CHEBI:37563"/>
        <dbReference type="ChEBI" id="CHEBI:85986"/>
        <dbReference type="ChEBI" id="CHEBI:85987"/>
        <dbReference type="EC" id="2.7.7.38"/>
    </reaction>
</comment>
<dbReference type="NCBIfam" id="NF003952">
    <property type="entry name" value="PRK05450.1-5"/>
    <property type="match status" value="1"/>
</dbReference>